<keyword evidence="4" id="KW-1185">Reference proteome</keyword>
<feature type="compositionally biased region" description="Basic and acidic residues" evidence="1">
    <location>
        <begin position="185"/>
        <end position="198"/>
    </location>
</feature>
<dbReference type="CDD" id="cd10150">
    <property type="entry name" value="CobN_like"/>
    <property type="match status" value="1"/>
</dbReference>
<accession>A0A838BNS4</accession>
<dbReference type="RefSeq" id="WP_181052239.1">
    <property type="nucleotide sequence ID" value="NZ_JACDXJ010000001.1"/>
</dbReference>
<feature type="domain" description="CobN/magnesium chelatase" evidence="2">
    <location>
        <begin position="753"/>
        <end position="1146"/>
    </location>
</feature>
<dbReference type="Pfam" id="PF02514">
    <property type="entry name" value="CobN-Mg_chel"/>
    <property type="match status" value="2"/>
</dbReference>
<evidence type="ECO:0000313" key="3">
    <source>
        <dbReference type="EMBL" id="MBA1156705.1"/>
    </source>
</evidence>
<dbReference type="InterPro" id="IPR003672">
    <property type="entry name" value="CobN/Mg_chltase"/>
</dbReference>
<proteinExistence type="predicted"/>
<evidence type="ECO:0000259" key="2">
    <source>
        <dbReference type="Pfam" id="PF02514"/>
    </source>
</evidence>
<dbReference type="Proteomes" id="UP000572984">
    <property type="component" value="Unassembled WGS sequence"/>
</dbReference>
<gene>
    <name evidence="3" type="primary">cobN</name>
    <name evidence="3" type="ORF">H0S73_11265</name>
</gene>
<comment type="caution">
    <text evidence="3">The sequence shown here is derived from an EMBL/GenBank/DDBJ whole genome shotgun (WGS) entry which is preliminary data.</text>
</comment>
<feature type="region of interest" description="Disordered" evidence="1">
    <location>
        <begin position="184"/>
        <end position="234"/>
    </location>
</feature>
<dbReference type="AlphaFoldDB" id="A0A838BNS4"/>
<organism evidence="3 4">
    <name type="scientific">Microvirga mediterraneensis</name>
    <dbReference type="NCBI Taxonomy" id="2754695"/>
    <lineage>
        <taxon>Bacteria</taxon>
        <taxon>Pseudomonadati</taxon>
        <taxon>Pseudomonadota</taxon>
        <taxon>Alphaproteobacteria</taxon>
        <taxon>Hyphomicrobiales</taxon>
        <taxon>Methylobacteriaceae</taxon>
        <taxon>Microvirga</taxon>
    </lineage>
</organism>
<reference evidence="3 4" key="1">
    <citation type="submission" date="2020-07" db="EMBL/GenBank/DDBJ databases">
        <title>Draft genome and description of Microvirga mediterraneensis Marseille-Q2068 sp. nov.</title>
        <authorList>
            <person name="Boxberger M."/>
        </authorList>
    </citation>
    <scope>NUCLEOTIDE SEQUENCE [LARGE SCALE GENOMIC DNA]</scope>
    <source>
        <strain evidence="3 4">Marseille-Q2068</strain>
    </source>
</reference>
<name>A0A838BNS4_9HYPH</name>
<dbReference type="EC" id="6.6.1.2" evidence="3"/>
<dbReference type="NCBIfam" id="NF008973">
    <property type="entry name" value="PRK12321.1"/>
    <property type="match status" value="1"/>
</dbReference>
<evidence type="ECO:0000313" key="4">
    <source>
        <dbReference type="Proteomes" id="UP000572984"/>
    </source>
</evidence>
<protein>
    <submittedName>
        <fullName evidence="3">Cobaltochelatase subunit CobN</fullName>
        <ecNumber evidence="3">6.6.1.2</ecNumber>
    </submittedName>
</protein>
<dbReference type="EMBL" id="JACDXJ010000001">
    <property type="protein sequence ID" value="MBA1156705.1"/>
    <property type="molecule type" value="Genomic_DNA"/>
</dbReference>
<sequence length="1164" mass="124867">MHLLPVTAISLDEGAEATDLQQPPGDIVVLSFADSDLGALAAAQRLKAGGASLRLASLRRLRHPLSADLYSEKTASKARFVLVRCLGGLDYWRYGIEHLSRACRAHGVKLAVLPGDDRPDPRLTAYSTVPQALCDDLEAYFQAGGIDNMRRLLARVEVEIGNVDAFAEPPRIVPRAFAWAPEGSPADRHFNRSPHPEEQPSGCVSKDLPAHTGPSFETPAAQAPQDEGCGAFPSPLWGGESDGSIVEPEVILSRFSDKRPLAYLLVYRSAILSGDTQAVEALSAALKERGIDWLVLAVSSLKDPDAVAVVRRAIEARRPDIIVTTTAFSSRDDEAFVLDGADCPILQAIPVGSPKEAWEASPRGLSAADLAMQIALPEFDGRIAAGPISFKADDPADPSLAFSRRIQAPDAGGIDAVADLAAAWVRLARAPRHERRLALVLSDYPARGGRAGFAVGLDTPASACAILDHLEQAGYAAGRRFSAEDLMPLLTEGEAPFEVPLSCYRDWLDALPTEHRAAIDERWGAPENDPAFADEAFHFRAVRAGNVLVALQPDRGHGLDRKGFYHDPECPPSHGYLAFYHGLRVLERIHVLVHLGTHGTTEWLPGKAVALSNVCWPRLAIGAVPVIYPFIVDDPGEAAPAKRRIGAVTIGHLTPLTAEAGLHGEAGALRELVEEFSSAQVLHPGRAELVAKEILDRARTSGLASACGVEDGMPMDEALTRLDAHLCDLGEVTIRDGLHVFGHAPDGFEPCSTGEREGLLKALDGRFVAPGPSGSPSRGQTNVLPTGRNLATLDPRAIPTRAATELGHRAATEVVRRHLQEEGDWPRRIVMDLWASPTLRSGGEDIAHALALMGVRPTWDHASTRVTGFEIVPQPLMDRPRADVTLRVSGAFRDTFPDQIALLDQAARAVAALDEDDEWNELAAARRRGEALSRVFGSAPGTYGAGVSAQALDGEWAARHDLGRTYLDGTSHAFGPGGKARADGSFPQRVERAEAFVHVSDVAERDILDGDSAADAIGGFAAAAQRLGASPAVYSLDTSRPQQPKARTLGEDMDRLVRGRLTNPRWIAGQLRHGWRGAAEIAQGVDALFAFAATTDAVPSDTLDLVFTALIADEPTWTRIEAANPAAAQAIRDRLADARRRGLWASRLNSVAAFFDDERKEAAE</sequence>
<dbReference type="PANTHER" id="PTHR44119:SF4">
    <property type="entry name" value="AEROBIC COBALTOCHELATASE SUBUNIT COBN"/>
    <property type="match status" value="1"/>
</dbReference>
<dbReference type="GO" id="GO:0051116">
    <property type="term" value="F:cobaltochelatase activity"/>
    <property type="evidence" value="ECO:0007669"/>
    <property type="project" value="UniProtKB-EC"/>
</dbReference>
<evidence type="ECO:0000256" key="1">
    <source>
        <dbReference type="SAM" id="MobiDB-lite"/>
    </source>
</evidence>
<keyword evidence="3" id="KW-0436">Ligase</keyword>
<dbReference type="PANTHER" id="PTHR44119">
    <property type="entry name" value="MAGNESIUM-CHELATASE SUBUNIT CHLH, CHLOROPLASTIC"/>
    <property type="match status" value="1"/>
</dbReference>
<feature type="domain" description="CobN/magnesium chelatase" evidence="2">
    <location>
        <begin position="139"/>
        <end position="747"/>
    </location>
</feature>